<evidence type="ECO:0000313" key="1">
    <source>
        <dbReference type="EMBL" id="KAK1864293.1"/>
    </source>
</evidence>
<protein>
    <submittedName>
        <fullName evidence="1">Uncharacterized protein</fullName>
    </submittedName>
</protein>
<proteinExistence type="predicted"/>
<accession>A0ACC3C2G6</accession>
<evidence type="ECO:0000313" key="2">
    <source>
        <dbReference type="Proteomes" id="UP000798662"/>
    </source>
</evidence>
<sequence length="277" mass="26310">MRASGVATAAAAAGAGARATSGRSARLASRFIDRITLRVAGGAGGPGATSFARAPNQAVAPPDGGHGGDGGAVTLVADAGAASLDLPSRSVTAASGGRGRPARAAGRRGADAVIPVPLGTAVVAWSAAARRVVPVADLDAPGASAVVARGGRGGRGNGGRRAAARGGASPTDWGEEGWGRPAGGGLPGDERTLGLELKVLADVGLVGLPNAGKSTLLGAISRASPRLAAYGGGGLAARRSLVVATKMDTPGAAAGVAALAAAAGPAAEVWPPLATSL</sequence>
<name>A0ACC3C2G6_PYRYE</name>
<organism evidence="1 2">
    <name type="scientific">Pyropia yezoensis</name>
    <name type="common">Susabi-nori</name>
    <name type="synonym">Porphyra yezoensis</name>
    <dbReference type="NCBI Taxonomy" id="2788"/>
    <lineage>
        <taxon>Eukaryota</taxon>
        <taxon>Rhodophyta</taxon>
        <taxon>Bangiophyceae</taxon>
        <taxon>Bangiales</taxon>
        <taxon>Bangiaceae</taxon>
        <taxon>Pyropia</taxon>
    </lineage>
</organism>
<gene>
    <name evidence="1" type="ORF">I4F81_006842</name>
</gene>
<dbReference type="Proteomes" id="UP000798662">
    <property type="component" value="Chromosome 2"/>
</dbReference>
<keyword evidence="2" id="KW-1185">Reference proteome</keyword>
<dbReference type="EMBL" id="CM020619">
    <property type="protein sequence ID" value="KAK1864293.1"/>
    <property type="molecule type" value="Genomic_DNA"/>
</dbReference>
<reference evidence="1" key="1">
    <citation type="submission" date="2019-11" db="EMBL/GenBank/DDBJ databases">
        <title>Nori genome reveals adaptations in red seaweeds to the harsh intertidal environment.</title>
        <authorList>
            <person name="Wang D."/>
            <person name="Mao Y."/>
        </authorList>
    </citation>
    <scope>NUCLEOTIDE SEQUENCE</scope>
    <source>
        <tissue evidence="1">Gametophyte</tissue>
    </source>
</reference>
<comment type="caution">
    <text evidence="1">The sequence shown here is derived from an EMBL/GenBank/DDBJ whole genome shotgun (WGS) entry which is preliminary data.</text>
</comment>